<protein>
    <submittedName>
        <fullName evidence="3">Uncharacterized protein</fullName>
    </submittedName>
</protein>
<feature type="compositionally biased region" description="Basic and acidic residues" evidence="2">
    <location>
        <begin position="371"/>
        <end position="387"/>
    </location>
</feature>
<name>W3XND9_PESFW</name>
<dbReference type="EMBL" id="KI912109">
    <property type="protein sequence ID" value="ETS87573.1"/>
    <property type="molecule type" value="Genomic_DNA"/>
</dbReference>
<dbReference type="OrthoDB" id="4754200at2759"/>
<proteinExistence type="predicted"/>
<gene>
    <name evidence="3" type="ORF">PFICI_01401</name>
</gene>
<dbReference type="HOGENOM" id="CLU_622726_0_0_1"/>
<dbReference type="RefSeq" id="XP_007828173.1">
    <property type="nucleotide sequence ID" value="XM_007829982.1"/>
</dbReference>
<dbReference type="KEGG" id="pfy:PFICI_01401"/>
<keyword evidence="1" id="KW-0175">Coiled coil</keyword>
<feature type="region of interest" description="Disordered" evidence="2">
    <location>
        <begin position="371"/>
        <end position="440"/>
    </location>
</feature>
<accession>W3XND9</accession>
<feature type="compositionally biased region" description="Basic and acidic residues" evidence="2">
    <location>
        <begin position="227"/>
        <end position="246"/>
    </location>
</feature>
<dbReference type="InParanoid" id="W3XND9"/>
<keyword evidence="4" id="KW-1185">Reference proteome</keyword>
<sequence length="440" mass="50890">MGSTKKDKELEQHARAALVQKWLPNDRDDKDAYHAKKLTILNIMAINNTLAIEDTKKDIHGVRTQSSDISTMMEDLKKQYEAMERAQKSNQERMDQLGKLLEENQRSTEDARRENQSLGERVRDLVGQSAQVENRVSTLLGNESERINALKALITGLENKLEKQAQRDEFKSEQFTRLDERVKLIQELQLLATSAPGRSREAMNQTENNPENIPQSQADPNQAQSNDVHDPRTHNARESSADGLESDMRMDSEHLDEATIFAACGKYMNSVRWFNRRHTQKPPSGEQKHRFVRKFLEAQTKRVAHYLQSLIIAHFPNIRLKSSDGYSQKRVYGRNRIHLRINVNHITWEDVKAACNDGFDALVMARAQMADDREQENMRRRWTRQDEQSSLALEQQDDEHTVDSNLQNNRRHDATEGQSIKRKLSQNVQNRQWTGEASEL</sequence>
<feature type="coiled-coil region" evidence="1">
    <location>
        <begin position="73"/>
        <end position="167"/>
    </location>
</feature>
<dbReference type="GeneID" id="19266414"/>
<feature type="compositionally biased region" description="Polar residues" evidence="2">
    <location>
        <begin position="202"/>
        <end position="226"/>
    </location>
</feature>
<evidence type="ECO:0000256" key="2">
    <source>
        <dbReference type="SAM" id="MobiDB-lite"/>
    </source>
</evidence>
<reference evidence="4" key="1">
    <citation type="journal article" date="2015" name="BMC Genomics">
        <title>Genomic and transcriptomic analysis of the endophytic fungus Pestalotiopsis fici reveals its lifestyle and high potential for synthesis of natural products.</title>
        <authorList>
            <person name="Wang X."/>
            <person name="Zhang X."/>
            <person name="Liu L."/>
            <person name="Xiang M."/>
            <person name="Wang W."/>
            <person name="Sun X."/>
            <person name="Che Y."/>
            <person name="Guo L."/>
            <person name="Liu G."/>
            <person name="Guo L."/>
            <person name="Wang C."/>
            <person name="Yin W.B."/>
            <person name="Stadler M."/>
            <person name="Zhang X."/>
            <person name="Liu X."/>
        </authorList>
    </citation>
    <scope>NUCLEOTIDE SEQUENCE [LARGE SCALE GENOMIC DNA]</scope>
    <source>
        <strain evidence="4">W106-1 / CGMCC3.15140</strain>
    </source>
</reference>
<dbReference type="Proteomes" id="UP000030651">
    <property type="component" value="Unassembled WGS sequence"/>
</dbReference>
<evidence type="ECO:0000256" key="1">
    <source>
        <dbReference type="SAM" id="Coils"/>
    </source>
</evidence>
<feature type="compositionally biased region" description="Polar residues" evidence="2">
    <location>
        <begin position="425"/>
        <end position="440"/>
    </location>
</feature>
<evidence type="ECO:0000313" key="4">
    <source>
        <dbReference type="Proteomes" id="UP000030651"/>
    </source>
</evidence>
<feature type="region of interest" description="Disordered" evidence="2">
    <location>
        <begin position="193"/>
        <end position="246"/>
    </location>
</feature>
<organism evidence="3 4">
    <name type="scientific">Pestalotiopsis fici (strain W106-1 / CGMCC3.15140)</name>
    <dbReference type="NCBI Taxonomy" id="1229662"/>
    <lineage>
        <taxon>Eukaryota</taxon>
        <taxon>Fungi</taxon>
        <taxon>Dikarya</taxon>
        <taxon>Ascomycota</taxon>
        <taxon>Pezizomycotina</taxon>
        <taxon>Sordariomycetes</taxon>
        <taxon>Xylariomycetidae</taxon>
        <taxon>Amphisphaeriales</taxon>
        <taxon>Sporocadaceae</taxon>
        <taxon>Pestalotiopsis</taxon>
    </lineage>
</organism>
<dbReference type="AlphaFoldDB" id="W3XND9"/>
<evidence type="ECO:0000313" key="3">
    <source>
        <dbReference type="EMBL" id="ETS87573.1"/>
    </source>
</evidence>